<feature type="domain" description="VanZ-like" evidence="3">
    <location>
        <begin position="78"/>
        <end position="166"/>
    </location>
</feature>
<keyword evidence="2" id="KW-0472">Membrane</keyword>
<evidence type="ECO:0000256" key="2">
    <source>
        <dbReference type="SAM" id="Phobius"/>
    </source>
</evidence>
<feature type="transmembrane region" description="Helical" evidence="2">
    <location>
        <begin position="151"/>
        <end position="170"/>
    </location>
</feature>
<dbReference type="Pfam" id="PF04892">
    <property type="entry name" value="VanZ"/>
    <property type="match status" value="1"/>
</dbReference>
<name>A0A2T0RX88_9ACTN</name>
<dbReference type="Proteomes" id="UP000239209">
    <property type="component" value="Unassembled WGS sequence"/>
</dbReference>
<evidence type="ECO:0000256" key="1">
    <source>
        <dbReference type="SAM" id="MobiDB-lite"/>
    </source>
</evidence>
<protein>
    <submittedName>
        <fullName evidence="4">VanZ like protein</fullName>
    </submittedName>
</protein>
<feature type="transmembrane region" description="Helical" evidence="2">
    <location>
        <begin position="100"/>
        <end position="116"/>
    </location>
</feature>
<feature type="transmembrane region" description="Helical" evidence="2">
    <location>
        <begin position="12"/>
        <end position="30"/>
    </location>
</feature>
<dbReference type="InterPro" id="IPR006976">
    <property type="entry name" value="VanZ-like"/>
</dbReference>
<evidence type="ECO:0000259" key="3">
    <source>
        <dbReference type="Pfam" id="PF04892"/>
    </source>
</evidence>
<keyword evidence="5" id="KW-1185">Reference proteome</keyword>
<feature type="transmembrane region" description="Helical" evidence="2">
    <location>
        <begin position="42"/>
        <end position="60"/>
    </location>
</feature>
<evidence type="ECO:0000313" key="5">
    <source>
        <dbReference type="Proteomes" id="UP000239209"/>
    </source>
</evidence>
<reference evidence="4 5" key="1">
    <citation type="submission" date="2018-03" db="EMBL/GenBank/DDBJ databases">
        <title>Genomic Encyclopedia of Archaeal and Bacterial Type Strains, Phase II (KMG-II): from individual species to whole genera.</title>
        <authorList>
            <person name="Goeker M."/>
        </authorList>
    </citation>
    <scope>NUCLEOTIDE SEQUENCE [LARGE SCALE GENOMIC DNA]</scope>
    <source>
        <strain evidence="4 5">DSM 45348</strain>
    </source>
</reference>
<feature type="region of interest" description="Disordered" evidence="1">
    <location>
        <begin position="181"/>
        <end position="209"/>
    </location>
</feature>
<keyword evidence="2" id="KW-1133">Transmembrane helix</keyword>
<dbReference type="RefSeq" id="WP_106128989.1">
    <property type="nucleotide sequence ID" value="NZ_PVZG01000012.1"/>
</dbReference>
<sequence>MGYQLDLALGRPGAVALLVCCALAAGVLFWPLSRLLGWRPGWSLPALLSLAPILVFTVPVEAPGWQDGAVHRMADYVRSFLHESTFRAALDAPAAHDERVANLLLFVPLGVLGALATRRAVWTAVGGGVLSFGIEGWQAVSGVRVASAADWLYNSGGALAGAGIGLVVLLGERLVRAATRVAEPPPPPHRARPARHADPSGWPGTSMDTTLELTGVPARVTRHSA</sequence>
<proteinExistence type="predicted"/>
<keyword evidence="2" id="KW-0812">Transmembrane</keyword>
<dbReference type="AlphaFoldDB" id="A0A2T0RX88"/>
<gene>
    <name evidence="4" type="ORF">CLV70_112172</name>
</gene>
<accession>A0A2T0RX88</accession>
<dbReference type="EMBL" id="PVZG01000012">
    <property type="protein sequence ID" value="PRY25806.1"/>
    <property type="molecule type" value="Genomic_DNA"/>
</dbReference>
<evidence type="ECO:0000313" key="4">
    <source>
        <dbReference type="EMBL" id="PRY25806.1"/>
    </source>
</evidence>
<comment type="caution">
    <text evidence="4">The sequence shown here is derived from an EMBL/GenBank/DDBJ whole genome shotgun (WGS) entry which is preliminary data.</text>
</comment>
<dbReference type="OrthoDB" id="3787741at2"/>
<organism evidence="4 5">
    <name type="scientific">Pseudosporangium ferrugineum</name>
    <dbReference type="NCBI Taxonomy" id="439699"/>
    <lineage>
        <taxon>Bacteria</taxon>
        <taxon>Bacillati</taxon>
        <taxon>Actinomycetota</taxon>
        <taxon>Actinomycetes</taxon>
        <taxon>Micromonosporales</taxon>
        <taxon>Micromonosporaceae</taxon>
        <taxon>Pseudosporangium</taxon>
    </lineage>
</organism>